<evidence type="ECO:0000256" key="3">
    <source>
        <dbReference type="ARBA" id="ARBA00022691"/>
    </source>
</evidence>
<evidence type="ECO:0000313" key="5">
    <source>
        <dbReference type="EMBL" id="KAH7421397.1"/>
    </source>
</evidence>
<dbReference type="PANTHER" id="PTHR10509">
    <property type="entry name" value="O-METHYLTRANSFERASE-RELATED"/>
    <property type="match status" value="1"/>
</dbReference>
<protein>
    <recommendedName>
        <fullName evidence="7">Caffeoyl-CoA O-methyltransferase</fullName>
    </recommendedName>
</protein>
<organism evidence="5 6">
    <name type="scientific">Ceratopteris richardii</name>
    <name type="common">Triangle waterfern</name>
    <dbReference type="NCBI Taxonomy" id="49495"/>
    <lineage>
        <taxon>Eukaryota</taxon>
        <taxon>Viridiplantae</taxon>
        <taxon>Streptophyta</taxon>
        <taxon>Embryophyta</taxon>
        <taxon>Tracheophyta</taxon>
        <taxon>Polypodiopsida</taxon>
        <taxon>Polypodiidae</taxon>
        <taxon>Polypodiales</taxon>
        <taxon>Pteridineae</taxon>
        <taxon>Pteridaceae</taxon>
        <taxon>Parkerioideae</taxon>
        <taxon>Ceratopteris</taxon>
    </lineage>
</organism>
<comment type="similarity">
    <text evidence="4">Belongs to the class I-like SAM-binding methyltransferase superfamily. Cation-dependent O-methyltransferase family.</text>
</comment>
<dbReference type="OrthoDB" id="10251242at2759"/>
<proteinExistence type="inferred from homology"/>
<keyword evidence="2" id="KW-0808">Transferase</keyword>
<evidence type="ECO:0000256" key="1">
    <source>
        <dbReference type="ARBA" id="ARBA00022603"/>
    </source>
</evidence>
<dbReference type="InterPro" id="IPR002935">
    <property type="entry name" value="SAM_O-MeTrfase"/>
</dbReference>
<keyword evidence="1" id="KW-0489">Methyltransferase</keyword>
<reference evidence="5" key="1">
    <citation type="submission" date="2021-08" db="EMBL/GenBank/DDBJ databases">
        <title>WGS assembly of Ceratopteris richardii.</title>
        <authorList>
            <person name="Marchant D.B."/>
            <person name="Chen G."/>
            <person name="Jenkins J."/>
            <person name="Shu S."/>
            <person name="Leebens-Mack J."/>
            <person name="Grimwood J."/>
            <person name="Schmutz J."/>
            <person name="Soltis P."/>
            <person name="Soltis D."/>
            <person name="Chen Z.-H."/>
        </authorList>
    </citation>
    <scope>NUCLEOTIDE SEQUENCE</scope>
    <source>
        <strain evidence="5">Whitten #5841</strain>
        <tissue evidence="5">Leaf</tissue>
    </source>
</reference>
<dbReference type="GO" id="GO:0008757">
    <property type="term" value="F:S-adenosylmethionine-dependent methyltransferase activity"/>
    <property type="evidence" value="ECO:0007669"/>
    <property type="project" value="TreeGrafter"/>
</dbReference>
<dbReference type="GO" id="GO:0032259">
    <property type="term" value="P:methylation"/>
    <property type="evidence" value="ECO:0007669"/>
    <property type="project" value="UniProtKB-KW"/>
</dbReference>
<dbReference type="PROSITE" id="PS51682">
    <property type="entry name" value="SAM_OMT_I"/>
    <property type="match status" value="1"/>
</dbReference>
<dbReference type="PANTHER" id="PTHR10509:SF14">
    <property type="entry name" value="CAFFEOYL-COA O-METHYLTRANSFERASE 3-RELATED"/>
    <property type="match status" value="1"/>
</dbReference>
<accession>A0A8T2TDP7</accession>
<evidence type="ECO:0000256" key="4">
    <source>
        <dbReference type="ARBA" id="ARBA00023453"/>
    </source>
</evidence>
<dbReference type="AlphaFoldDB" id="A0A8T2TDP7"/>
<dbReference type="OMA" id="VCFEGVF"/>
<evidence type="ECO:0000313" key="6">
    <source>
        <dbReference type="Proteomes" id="UP000825935"/>
    </source>
</evidence>
<dbReference type="GO" id="GO:0008171">
    <property type="term" value="F:O-methyltransferase activity"/>
    <property type="evidence" value="ECO:0007669"/>
    <property type="project" value="InterPro"/>
</dbReference>
<dbReference type="Pfam" id="PF01596">
    <property type="entry name" value="Methyltransf_3"/>
    <property type="match status" value="1"/>
</dbReference>
<comment type="caution">
    <text evidence="5">The sequence shown here is derived from an EMBL/GenBank/DDBJ whole genome shotgun (WGS) entry which is preliminary data.</text>
</comment>
<dbReference type="Proteomes" id="UP000825935">
    <property type="component" value="Chromosome 13"/>
</dbReference>
<dbReference type="InterPro" id="IPR050362">
    <property type="entry name" value="Cation-dep_OMT"/>
</dbReference>
<sequence length="279" mass="30890">MHTHPYVRVPSFLLSSAGSIIRRTSSCCDQTCSKIARSSDAPAVVACVSTSVASSPSYGGRRVIRMNQGLYDYLLAHTREDQVLRELREETSTMRGSSMQVSPEQGQLLAMLVRLMGARRCIEVGVFTGYSSLAVAMALPDSGYLVACETDQVSLSIAKKYYERAGVSQKVDIRLGFAIDTLKTLLNNGEGNSYDFAFIDADKRSYNDYYELLLKLVRPSGLIAIDNVLWGGRVADLQETDHKTESLRRLNEFILHDTRVDLSMVPIGDGLALCRKRDT</sequence>
<dbReference type="EMBL" id="CM035418">
    <property type="protein sequence ID" value="KAH7421397.1"/>
    <property type="molecule type" value="Genomic_DNA"/>
</dbReference>
<gene>
    <name evidence="5" type="ORF">KP509_13G055300</name>
</gene>
<dbReference type="InterPro" id="IPR029063">
    <property type="entry name" value="SAM-dependent_MTases_sf"/>
</dbReference>
<keyword evidence="3" id="KW-0949">S-adenosyl-L-methionine</keyword>
<keyword evidence="6" id="KW-1185">Reference proteome</keyword>
<dbReference type="Gene3D" id="3.40.50.150">
    <property type="entry name" value="Vaccinia Virus protein VP39"/>
    <property type="match status" value="1"/>
</dbReference>
<dbReference type="SUPFAM" id="SSF53335">
    <property type="entry name" value="S-adenosyl-L-methionine-dependent methyltransferases"/>
    <property type="match status" value="1"/>
</dbReference>
<name>A0A8T2TDP7_CERRI</name>
<evidence type="ECO:0000256" key="2">
    <source>
        <dbReference type="ARBA" id="ARBA00022679"/>
    </source>
</evidence>
<evidence type="ECO:0008006" key="7">
    <source>
        <dbReference type="Google" id="ProtNLM"/>
    </source>
</evidence>